<organism evidence="2 3">
    <name type="scientific">Austropuccinia psidii MF-1</name>
    <dbReference type="NCBI Taxonomy" id="1389203"/>
    <lineage>
        <taxon>Eukaryota</taxon>
        <taxon>Fungi</taxon>
        <taxon>Dikarya</taxon>
        <taxon>Basidiomycota</taxon>
        <taxon>Pucciniomycotina</taxon>
        <taxon>Pucciniomycetes</taxon>
        <taxon>Pucciniales</taxon>
        <taxon>Sphaerophragmiaceae</taxon>
        <taxon>Austropuccinia</taxon>
    </lineage>
</organism>
<dbReference type="AlphaFoldDB" id="A0A9Q3GFG4"/>
<evidence type="ECO:0000313" key="3">
    <source>
        <dbReference type="Proteomes" id="UP000765509"/>
    </source>
</evidence>
<proteinExistence type="predicted"/>
<gene>
    <name evidence="2" type="ORF">O181_004097</name>
</gene>
<evidence type="ECO:0000256" key="1">
    <source>
        <dbReference type="SAM" id="MobiDB-lite"/>
    </source>
</evidence>
<name>A0A9Q3GFG4_9BASI</name>
<accession>A0A9Q3GFG4</accession>
<keyword evidence="3" id="KW-1185">Reference proteome</keyword>
<feature type="region of interest" description="Disordered" evidence="1">
    <location>
        <begin position="177"/>
        <end position="201"/>
    </location>
</feature>
<comment type="caution">
    <text evidence="2">The sequence shown here is derived from an EMBL/GenBank/DDBJ whole genome shotgun (WGS) entry which is preliminary data.</text>
</comment>
<protein>
    <submittedName>
        <fullName evidence="2">Uncharacterized protein</fullName>
    </submittedName>
</protein>
<evidence type="ECO:0000313" key="2">
    <source>
        <dbReference type="EMBL" id="MBW0464382.1"/>
    </source>
</evidence>
<dbReference type="EMBL" id="AVOT02000768">
    <property type="protein sequence ID" value="MBW0464382.1"/>
    <property type="molecule type" value="Genomic_DNA"/>
</dbReference>
<dbReference type="Proteomes" id="UP000765509">
    <property type="component" value="Unassembled WGS sequence"/>
</dbReference>
<reference evidence="2" key="1">
    <citation type="submission" date="2021-03" db="EMBL/GenBank/DDBJ databases">
        <title>Draft genome sequence of rust myrtle Austropuccinia psidii MF-1, a brazilian biotype.</title>
        <authorList>
            <person name="Quecine M.C."/>
            <person name="Pachon D.M.R."/>
            <person name="Bonatelli M.L."/>
            <person name="Correr F.H."/>
            <person name="Franceschini L.M."/>
            <person name="Leite T.F."/>
            <person name="Margarido G.R.A."/>
            <person name="Almeida C.A."/>
            <person name="Ferrarezi J.A."/>
            <person name="Labate C.A."/>
        </authorList>
    </citation>
    <scope>NUCLEOTIDE SEQUENCE</scope>
    <source>
        <strain evidence="2">MF-1</strain>
    </source>
</reference>
<sequence>MSSKLTPPTESSASAPPPSGLYGSGAYIELDLPWSMPYYGFFEPAGVYDGYKADEVLDPSCTKFLTKGKSFFSTLKFMVLQVPPLLCWEEAFAMSTVRRFLLVTGSRQRDVQRWTNVGESIPTDGRPIYSSLEFLIFRIDNKGRVNSIRRISNFPTNPYGEGSNDVEVTNQNIGQLHNSSPYHPPSGTFQSHVIPSNPRNF</sequence>